<dbReference type="PANTHER" id="PTHR46163">
    <property type="entry name" value="TYROSINE-PROTEIN PHOSPHATASE-RELATED"/>
    <property type="match status" value="1"/>
</dbReference>
<evidence type="ECO:0000313" key="5">
    <source>
        <dbReference type="WBParaSite" id="SPAL_0000973400.1"/>
    </source>
</evidence>
<evidence type="ECO:0000256" key="2">
    <source>
        <dbReference type="SAM" id="SignalP"/>
    </source>
</evidence>
<dbReference type="Pfam" id="PF00102">
    <property type="entry name" value="Y_phosphatase"/>
    <property type="match status" value="1"/>
</dbReference>
<evidence type="ECO:0000256" key="1">
    <source>
        <dbReference type="SAM" id="Phobius"/>
    </source>
</evidence>
<evidence type="ECO:0000259" key="3">
    <source>
        <dbReference type="PROSITE" id="PS50055"/>
    </source>
</evidence>
<dbReference type="PANTHER" id="PTHR46163:SF24">
    <property type="entry name" value="PROTEIN-TYROSINE PHOSPHATASE CATALYTIC DOMAIN-CONTAINING PROTEIN-RELATED"/>
    <property type="match status" value="1"/>
</dbReference>
<feature type="domain" description="Tyrosine-protein phosphatase" evidence="3">
    <location>
        <begin position="521"/>
        <end position="764"/>
    </location>
</feature>
<dbReference type="STRING" id="174720.A0A0N5BV69"/>
<reference evidence="5" key="1">
    <citation type="submission" date="2017-02" db="UniProtKB">
        <authorList>
            <consortium name="WormBaseParasite"/>
        </authorList>
    </citation>
    <scope>IDENTIFICATION</scope>
</reference>
<dbReference type="WBParaSite" id="SPAL_0000973400.1">
    <property type="protein sequence ID" value="SPAL_0000973400.1"/>
    <property type="gene ID" value="SPAL_0000973400"/>
</dbReference>
<dbReference type="InterPro" id="IPR056005">
    <property type="entry name" value="DUF7583"/>
</dbReference>
<dbReference type="InterPro" id="IPR000242">
    <property type="entry name" value="PTP_cat"/>
</dbReference>
<keyword evidence="1" id="KW-0812">Transmembrane</keyword>
<dbReference type="PROSITE" id="PS50055">
    <property type="entry name" value="TYR_PHOSPHATASE_PTP"/>
    <property type="match status" value="1"/>
</dbReference>
<sequence>MVILNGIIIILIFTCKFISPAVSTPSGDVLSSTEEIENKDKQLLEKYNLETDSDIIFIKCPLTNYSEYQNYTLFSNQNDNTFQIFEDSSKKFNWYLIERKKHMNASNYYCKQDNGLLVKNEFEWIIEINWKKAKQNVEKKIFINKNILTKLCNVSNVIQIFYINIKGALTEGCPNLNQFYKSQLLYMFNFTEKEESKYLVPYKILNFYFKAPNIIIEGEVKLNNQNSIKFFFVKKDFETKRFNVKLKTDNEFSNFYHNENVIFSVGKYDVNKKLIFSKMKKLMNNSFDIVGYGIYQLGYICDKCQEGDNVTVKKTYYFGPKKTIVNKIINNVNNEDLSYKANCSRNLYKFAYLEKASFNGIHVDIKNNSKLVSKDLQQFSINSSHLTIAKNNPRGILKCYYKTPTSYIIKNENFNVISKMGRKDLKHDDKNSVIKKVSQLNKNPKTSKSSNSTLIYICCLIGVMLLIILIICYIKKDSIKNSIKRRKMMKKYPNIYNWWNILKNSQPNEYGKVIVNTNFFENQIKNYGIRQVTFGGDTIKQLNETNVEYKLVKSQNNLPYIIMASHIELKDIKSKFIISNYPYEENFPHFWRMIYEEGITSVVAIIHENVHSKIKDFKYYFKIEKASYDNCEINLLKVKNTIFPTINVIEYSISMNNKNPKIVNIYHVYDWMENSLLETNIEIDKLYKHIIDNNSKPTILVHSHVSPCSRVYSFIYFGTVLETMEKNKKISSPMVVINEIREQRNGGYISIQDYSVIMFNLVNYWVEKELLVIKHYYTKYVQEYSKYRFDERRSEAIFSGNCRPFVCFAIQLSRNSIYEMLHQSQYIYKLDSKTIKTKCRRFYQIQKNSLLNFKNRFPDIPCYDFKSINYDTVQNPTDDINNYYHGNIIEYKTTSGMKRSIIMCQVKTKFAY</sequence>
<protein>
    <submittedName>
        <fullName evidence="5">Tyrosine-protein phosphatase domain-containing protein</fullName>
    </submittedName>
</protein>
<dbReference type="AlphaFoldDB" id="A0A0N5BV69"/>
<feature type="chain" id="PRO_5005894904" evidence="2">
    <location>
        <begin position="24"/>
        <end position="912"/>
    </location>
</feature>
<name>A0A0N5BV69_STREA</name>
<proteinExistence type="predicted"/>
<keyword evidence="4" id="KW-1185">Reference proteome</keyword>
<organism evidence="4 5">
    <name type="scientific">Strongyloides papillosus</name>
    <name type="common">Intestinal threadworm</name>
    <dbReference type="NCBI Taxonomy" id="174720"/>
    <lineage>
        <taxon>Eukaryota</taxon>
        <taxon>Metazoa</taxon>
        <taxon>Ecdysozoa</taxon>
        <taxon>Nematoda</taxon>
        <taxon>Chromadorea</taxon>
        <taxon>Rhabditida</taxon>
        <taxon>Tylenchina</taxon>
        <taxon>Panagrolaimomorpha</taxon>
        <taxon>Strongyloidoidea</taxon>
        <taxon>Strongyloididae</taxon>
        <taxon>Strongyloides</taxon>
    </lineage>
</organism>
<dbReference type="GO" id="GO:0004725">
    <property type="term" value="F:protein tyrosine phosphatase activity"/>
    <property type="evidence" value="ECO:0007669"/>
    <property type="project" value="InterPro"/>
</dbReference>
<dbReference type="SUPFAM" id="SSF52799">
    <property type="entry name" value="(Phosphotyrosine protein) phosphatases II"/>
    <property type="match status" value="1"/>
</dbReference>
<dbReference type="InterPro" id="IPR052782">
    <property type="entry name" value="Oocyte-zygote_transition_reg"/>
</dbReference>
<dbReference type="Pfam" id="PF24488">
    <property type="entry name" value="DUF7584"/>
    <property type="match status" value="1"/>
</dbReference>
<dbReference type="Proteomes" id="UP000046392">
    <property type="component" value="Unplaced"/>
</dbReference>
<dbReference type="SMART" id="SM00194">
    <property type="entry name" value="PTPc"/>
    <property type="match status" value="1"/>
</dbReference>
<dbReference type="Gene3D" id="3.90.190.10">
    <property type="entry name" value="Protein tyrosine phosphatase superfamily"/>
    <property type="match status" value="1"/>
</dbReference>
<keyword evidence="1" id="KW-0472">Membrane</keyword>
<evidence type="ECO:0000313" key="4">
    <source>
        <dbReference type="Proteomes" id="UP000046392"/>
    </source>
</evidence>
<accession>A0A0N5BV69</accession>
<feature type="signal peptide" evidence="2">
    <location>
        <begin position="1"/>
        <end position="23"/>
    </location>
</feature>
<dbReference type="Pfam" id="PF24486">
    <property type="entry name" value="DUF7583"/>
    <property type="match status" value="1"/>
</dbReference>
<dbReference type="InterPro" id="IPR056006">
    <property type="entry name" value="DUF7584"/>
</dbReference>
<dbReference type="InterPro" id="IPR029021">
    <property type="entry name" value="Prot-tyrosine_phosphatase-like"/>
</dbReference>
<keyword evidence="1" id="KW-1133">Transmembrane helix</keyword>
<keyword evidence="2" id="KW-0732">Signal</keyword>
<feature type="transmembrane region" description="Helical" evidence="1">
    <location>
        <begin position="454"/>
        <end position="474"/>
    </location>
</feature>